<keyword evidence="2" id="KW-1003">Cell membrane</keyword>
<dbReference type="Proteomes" id="UP000308705">
    <property type="component" value="Unassembled WGS sequence"/>
</dbReference>
<evidence type="ECO:0000256" key="1">
    <source>
        <dbReference type="ARBA" id="ARBA00004651"/>
    </source>
</evidence>
<feature type="transmembrane region" description="Helical" evidence="6">
    <location>
        <begin position="6"/>
        <end position="28"/>
    </location>
</feature>
<dbReference type="InterPro" id="IPR001123">
    <property type="entry name" value="LeuE-type"/>
</dbReference>
<gene>
    <name evidence="7" type="ORF">FDA94_00860</name>
</gene>
<proteinExistence type="predicted"/>
<dbReference type="PANTHER" id="PTHR30086">
    <property type="entry name" value="ARGININE EXPORTER PROTEIN ARGO"/>
    <property type="match status" value="1"/>
</dbReference>
<evidence type="ECO:0000256" key="5">
    <source>
        <dbReference type="ARBA" id="ARBA00023136"/>
    </source>
</evidence>
<keyword evidence="5 6" id="KW-0472">Membrane</keyword>
<dbReference type="PANTHER" id="PTHR30086:SF20">
    <property type="entry name" value="ARGININE EXPORTER PROTEIN ARGO-RELATED"/>
    <property type="match status" value="1"/>
</dbReference>
<dbReference type="AlphaFoldDB" id="A0A4V5V0B4"/>
<comment type="subcellular location">
    <subcellularLocation>
        <location evidence="1">Cell membrane</location>
        <topology evidence="1">Multi-pass membrane protein</topology>
    </subcellularLocation>
</comment>
<evidence type="ECO:0000256" key="6">
    <source>
        <dbReference type="SAM" id="Phobius"/>
    </source>
</evidence>
<evidence type="ECO:0000313" key="7">
    <source>
        <dbReference type="EMBL" id="TKK91733.1"/>
    </source>
</evidence>
<accession>A0A4V5V0B4</accession>
<comment type="caution">
    <text evidence="7">The sequence shown here is derived from an EMBL/GenBank/DDBJ whole genome shotgun (WGS) entry which is preliminary data.</text>
</comment>
<evidence type="ECO:0000313" key="8">
    <source>
        <dbReference type="Proteomes" id="UP000308705"/>
    </source>
</evidence>
<evidence type="ECO:0000256" key="4">
    <source>
        <dbReference type="ARBA" id="ARBA00022989"/>
    </source>
</evidence>
<reference evidence="7 8" key="1">
    <citation type="submission" date="2019-04" db="EMBL/GenBank/DDBJ databases">
        <title>Herbidospora sp. NEAU-GS14.nov., a novel actinomycete isolated from soil.</title>
        <authorList>
            <person name="Han L."/>
        </authorList>
    </citation>
    <scope>NUCLEOTIDE SEQUENCE [LARGE SCALE GENOMIC DNA]</scope>
    <source>
        <strain evidence="7 8">NEAU-GS14</strain>
    </source>
</reference>
<evidence type="ECO:0000256" key="3">
    <source>
        <dbReference type="ARBA" id="ARBA00022692"/>
    </source>
</evidence>
<name>A0A4V5V0B4_9ACTN</name>
<keyword evidence="8" id="KW-1185">Reference proteome</keyword>
<dbReference type="EMBL" id="SZQA01000001">
    <property type="protein sequence ID" value="TKK91733.1"/>
    <property type="molecule type" value="Genomic_DNA"/>
</dbReference>
<feature type="transmembrane region" description="Helical" evidence="6">
    <location>
        <begin position="113"/>
        <end position="134"/>
    </location>
</feature>
<evidence type="ECO:0000256" key="2">
    <source>
        <dbReference type="ARBA" id="ARBA00022475"/>
    </source>
</evidence>
<feature type="transmembrane region" description="Helical" evidence="6">
    <location>
        <begin position="40"/>
        <end position="65"/>
    </location>
</feature>
<dbReference type="GO" id="GO:0015171">
    <property type="term" value="F:amino acid transmembrane transporter activity"/>
    <property type="evidence" value="ECO:0007669"/>
    <property type="project" value="TreeGrafter"/>
</dbReference>
<organism evidence="7 8">
    <name type="scientific">Herbidospora galbida</name>
    <dbReference type="NCBI Taxonomy" id="2575442"/>
    <lineage>
        <taxon>Bacteria</taxon>
        <taxon>Bacillati</taxon>
        <taxon>Actinomycetota</taxon>
        <taxon>Actinomycetes</taxon>
        <taxon>Streptosporangiales</taxon>
        <taxon>Streptosporangiaceae</taxon>
        <taxon>Herbidospora</taxon>
    </lineage>
</organism>
<feature type="transmembrane region" description="Helical" evidence="6">
    <location>
        <begin position="154"/>
        <end position="178"/>
    </location>
</feature>
<dbReference type="OrthoDB" id="5185770at2"/>
<protein>
    <submittedName>
        <fullName evidence="7">LysE family translocator</fullName>
    </submittedName>
</protein>
<sequence>MDLHLVLALAVAGMLLSLVPGPDLLFVVTSGVLGGRRAGVLAALGMSAGLVVQTVAAAFGLGVLIQSAPQALQIVRLFGAAVLVYMAVAAWRSSRTAEPLQVSSAPRRSLRRTYVMATLTNLANPKVILFYLAFLPQFLTTGEQAWPVTAQMLILGGMFILVGLAVYATAALVSGILSEKFTARPQWRRTMQRVSAVVFGGLAARLVIESRVTARQSW</sequence>
<keyword evidence="4 6" id="KW-1133">Transmembrane helix</keyword>
<dbReference type="Pfam" id="PF01810">
    <property type="entry name" value="LysE"/>
    <property type="match status" value="1"/>
</dbReference>
<feature type="transmembrane region" description="Helical" evidence="6">
    <location>
        <begin position="71"/>
        <end position="92"/>
    </location>
</feature>
<dbReference type="PIRSF" id="PIRSF006324">
    <property type="entry name" value="LeuE"/>
    <property type="match status" value="1"/>
</dbReference>
<dbReference type="GO" id="GO:0005886">
    <property type="term" value="C:plasma membrane"/>
    <property type="evidence" value="ECO:0007669"/>
    <property type="project" value="UniProtKB-SubCell"/>
</dbReference>
<keyword evidence="3 6" id="KW-0812">Transmembrane</keyword>